<dbReference type="Pfam" id="PF02446">
    <property type="entry name" value="Glyco_hydro_77"/>
    <property type="match status" value="1"/>
</dbReference>
<name>A0A1H5M2J1_9FLAO</name>
<dbReference type="NCBIfam" id="TIGR00217">
    <property type="entry name" value="malQ"/>
    <property type="match status" value="1"/>
</dbReference>
<dbReference type="GO" id="GO:0004134">
    <property type="term" value="F:4-alpha-glucanotransferase activity"/>
    <property type="evidence" value="ECO:0007669"/>
    <property type="project" value="UniProtKB-EC"/>
</dbReference>
<dbReference type="SUPFAM" id="SSF51445">
    <property type="entry name" value="(Trans)glycosidases"/>
    <property type="match status" value="1"/>
</dbReference>
<evidence type="ECO:0000256" key="1">
    <source>
        <dbReference type="ARBA" id="ARBA00000439"/>
    </source>
</evidence>
<protein>
    <recommendedName>
        <fullName evidence="4 10">4-alpha-glucanotransferase</fullName>
        <ecNumber evidence="3 10">2.4.1.25</ecNumber>
    </recommendedName>
    <alternativeName>
        <fullName evidence="8 10">Amylomaltase</fullName>
    </alternativeName>
    <alternativeName>
        <fullName evidence="9 10">Disproportionating enzyme</fullName>
    </alternativeName>
</protein>
<dbReference type="Gene3D" id="3.20.20.80">
    <property type="entry name" value="Glycosidases"/>
    <property type="match status" value="1"/>
</dbReference>
<organism evidence="11 12">
    <name type="scientific">Salinimicrobium catena</name>
    <dbReference type="NCBI Taxonomy" id="390640"/>
    <lineage>
        <taxon>Bacteria</taxon>
        <taxon>Pseudomonadati</taxon>
        <taxon>Bacteroidota</taxon>
        <taxon>Flavobacteriia</taxon>
        <taxon>Flavobacteriales</taxon>
        <taxon>Flavobacteriaceae</taxon>
        <taxon>Salinimicrobium</taxon>
    </lineage>
</organism>
<gene>
    <name evidence="11" type="ORF">SAMN04488034_102506</name>
</gene>
<keyword evidence="6 10" id="KW-0808">Transferase</keyword>
<dbReference type="NCBIfam" id="NF011080">
    <property type="entry name" value="PRK14508.1-3"/>
    <property type="match status" value="1"/>
</dbReference>
<dbReference type="InterPro" id="IPR003385">
    <property type="entry name" value="Glyco_hydro_77"/>
</dbReference>
<evidence type="ECO:0000256" key="3">
    <source>
        <dbReference type="ARBA" id="ARBA00012560"/>
    </source>
</evidence>
<dbReference type="STRING" id="390640.SAMN04488034_102506"/>
<evidence type="ECO:0000256" key="9">
    <source>
        <dbReference type="ARBA" id="ARBA00031501"/>
    </source>
</evidence>
<dbReference type="OrthoDB" id="9811841at2"/>
<evidence type="ECO:0000256" key="6">
    <source>
        <dbReference type="ARBA" id="ARBA00022679"/>
    </source>
</evidence>
<comment type="similarity">
    <text evidence="2 10">Belongs to the disproportionating enzyme family.</text>
</comment>
<dbReference type="PANTHER" id="PTHR32438:SF5">
    <property type="entry name" value="4-ALPHA-GLUCANOTRANSFERASE DPE1, CHLOROPLASTIC_AMYLOPLASTIC"/>
    <property type="match status" value="1"/>
</dbReference>
<dbReference type="AlphaFoldDB" id="A0A1H5M2J1"/>
<dbReference type="RefSeq" id="WP_093112812.1">
    <property type="nucleotide sequence ID" value="NZ_FNGG01000002.1"/>
</dbReference>
<evidence type="ECO:0000256" key="2">
    <source>
        <dbReference type="ARBA" id="ARBA00005684"/>
    </source>
</evidence>
<evidence type="ECO:0000313" key="11">
    <source>
        <dbReference type="EMBL" id="SEE82871.1"/>
    </source>
</evidence>
<dbReference type="Proteomes" id="UP000199448">
    <property type="component" value="Unassembled WGS sequence"/>
</dbReference>
<sequence>MERSSGILMHITSLWGPYGMGDLGQNAYDFLDFLKRTGHSYWQLLPLNPTDKIYKHSPYSTHSAFAGNPLLISPELLEKDGYVDLKEVPLPKGIREDKVIFGPAEEYKEEVLSLAWKQHKKKKSSEPDFENFKKEHAHWLDDYCIYLALREKFGNINWIDWPAELRDREEEALTTAEKELQEPVEKEKFIQFLFFSQWSRLMAEAHHRGVKFFGDVPFYINHDSVDCWVNPSLFKLDEEKKPTHVSGVPPDLFSKTGQLWGTPVYDWKEMKKNDYEWWISRLRQNLLLFDVVRLDHFRAFSAYWEVEASEKTAIRGKWVKTPGVDFFNSLKKEFPEMPFIAEDLGSLDQPVYDLLEKFNFPRMKVLQFAFGDHYRENPYLPFNHLPNDVVYTGTHDNNTSIGWFSNAGKEEKEHLKEYTGMKVTPKNAHKVLYRLALQSVCDLAIAPFQDIIGLGEEALMNIPGSTEGNWTWRVKEEELPKDSEIEEVFKLNELYGRVVQEEEEKEKGDDK</sequence>
<accession>A0A1H5M2J1</accession>
<comment type="catalytic activity">
    <reaction evidence="1 10">
        <text>Transfers a segment of a (1-&gt;4)-alpha-D-glucan to a new position in an acceptor, which may be glucose or a (1-&gt;4)-alpha-D-glucan.</text>
        <dbReference type="EC" id="2.4.1.25"/>
    </reaction>
</comment>
<evidence type="ECO:0000313" key="12">
    <source>
        <dbReference type="Proteomes" id="UP000199448"/>
    </source>
</evidence>
<proteinExistence type="inferred from homology"/>
<dbReference type="GO" id="GO:0005975">
    <property type="term" value="P:carbohydrate metabolic process"/>
    <property type="evidence" value="ECO:0007669"/>
    <property type="project" value="InterPro"/>
</dbReference>
<keyword evidence="12" id="KW-1185">Reference proteome</keyword>
<dbReference type="EC" id="2.4.1.25" evidence="3 10"/>
<dbReference type="InterPro" id="IPR017853">
    <property type="entry name" value="GH"/>
</dbReference>
<dbReference type="PANTHER" id="PTHR32438">
    <property type="entry name" value="4-ALPHA-GLUCANOTRANSFERASE DPE1, CHLOROPLASTIC/AMYLOPLASTIC"/>
    <property type="match status" value="1"/>
</dbReference>
<keyword evidence="5 10" id="KW-0328">Glycosyltransferase</keyword>
<evidence type="ECO:0000256" key="10">
    <source>
        <dbReference type="RuleBase" id="RU361207"/>
    </source>
</evidence>
<reference evidence="11 12" key="1">
    <citation type="submission" date="2016-10" db="EMBL/GenBank/DDBJ databases">
        <authorList>
            <person name="de Groot N.N."/>
        </authorList>
    </citation>
    <scope>NUCLEOTIDE SEQUENCE [LARGE SCALE GENOMIC DNA]</scope>
    <source>
        <strain evidence="11 12">DSM 23553</strain>
    </source>
</reference>
<evidence type="ECO:0000256" key="8">
    <source>
        <dbReference type="ARBA" id="ARBA00031423"/>
    </source>
</evidence>
<evidence type="ECO:0000256" key="5">
    <source>
        <dbReference type="ARBA" id="ARBA00022676"/>
    </source>
</evidence>
<evidence type="ECO:0000256" key="4">
    <source>
        <dbReference type="ARBA" id="ARBA00020295"/>
    </source>
</evidence>
<keyword evidence="7 10" id="KW-0119">Carbohydrate metabolism</keyword>
<evidence type="ECO:0000256" key="7">
    <source>
        <dbReference type="ARBA" id="ARBA00023277"/>
    </source>
</evidence>
<dbReference type="EMBL" id="FNUG01000002">
    <property type="protein sequence ID" value="SEE82871.1"/>
    <property type="molecule type" value="Genomic_DNA"/>
</dbReference>